<evidence type="ECO:0000256" key="4">
    <source>
        <dbReference type="ARBA" id="ARBA00023027"/>
    </source>
</evidence>
<dbReference type="Proteomes" id="UP000308149">
    <property type="component" value="Chromosome"/>
</dbReference>
<dbReference type="EMBL" id="CP040871">
    <property type="protein sequence ID" value="QDA55901.1"/>
    <property type="molecule type" value="Genomic_DNA"/>
</dbReference>
<keyword evidence="4 6" id="KW-0520">NAD</keyword>
<comment type="subunit">
    <text evidence="6">Homodimer.</text>
</comment>
<evidence type="ECO:0000256" key="2">
    <source>
        <dbReference type="ARBA" id="ARBA00022643"/>
    </source>
</evidence>
<dbReference type="GO" id="GO:0016652">
    <property type="term" value="F:oxidoreductase activity, acting on NAD(P)H as acceptor"/>
    <property type="evidence" value="ECO:0007669"/>
    <property type="project" value="UniProtKB-UniRule"/>
</dbReference>
<dbReference type="InterPro" id="IPR023048">
    <property type="entry name" value="NADH:quinone_OxRdtase_FMN_depd"/>
</dbReference>
<feature type="binding site" evidence="6">
    <location>
        <position position="9"/>
    </location>
    <ligand>
        <name>FMN</name>
        <dbReference type="ChEBI" id="CHEBI:58210"/>
    </ligand>
</feature>
<dbReference type="EC" id="1.7.1.17" evidence="6"/>
<comment type="function">
    <text evidence="6">Quinone reductase that provides resistance to thiol-specific stress caused by electrophilic quinones.</text>
</comment>
<dbReference type="KEGG" id="thes:FHQ07_00480"/>
<feature type="domain" description="Flavodoxin-like fold" evidence="7">
    <location>
        <begin position="1"/>
        <end position="188"/>
    </location>
</feature>
<feature type="binding site" evidence="6">
    <location>
        <begin position="15"/>
        <end position="17"/>
    </location>
    <ligand>
        <name>FMN</name>
        <dbReference type="ChEBI" id="CHEBI:58210"/>
    </ligand>
</feature>
<evidence type="ECO:0000256" key="3">
    <source>
        <dbReference type="ARBA" id="ARBA00023002"/>
    </source>
</evidence>
<dbReference type="OrthoDB" id="9787136at2"/>
<accession>A0A5B7ZLC7</accession>
<dbReference type="SUPFAM" id="SSF52218">
    <property type="entry name" value="Flavoproteins"/>
    <property type="match status" value="1"/>
</dbReference>
<keyword evidence="9" id="KW-1185">Reference proteome</keyword>
<evidence type="ECO:0000313" key="9">
    <source>
        <dbReference type="Proteomes" id="UP000308149"/>
    </source>
</evidence>
<reference evidence="8 9" key="1">
    <citation type="submission" date="2019-06" db="EMBL/GenBank/DDBJ databases">
        <title>Thermomonas aquatica sp. nov., isolated from an industrial wastewater treatment plant.</title>
        <authorList>
            <person name="Jeon J.H."/>
            <person name="Park D.-S."/>
        </authorList>
    </citation>
    <scope>NUCLEOTIDE SEQUENCE [LARGE SCALE GENOMIC DNA]</scope>
    <source>
        <strain evidence="8 9">SY21</strain>
    </source>
</reference>
<evidence type="ECO:0000259" key="7">
    <source>
        <dbReference type="Pfam" id="PF02525"/>
    </source>
</evidence>
<comment type="catalytic activity">
    <reaction evidence="5">
        <text>N,N-dimethyl-1,4-phenylenediamine + anthranilate + 2 NAD(+) = 2-(4-dimethylaminophenyl)diazenylbenzoate + 2 NADH + 2 H(+)</text>
        <dbReference type="Rhea" id="RHEA:55872"/>
        <dbReference type="ChEBI" id="CHEBI:15378"/>
        <dbReference type="ChEBI" id="CHEBI:15783"/>
        <dbReference type="ChEBI" id="CHEBI:16567"/>
        <dbReference type="ChEBI" id="CHEBI:57540"/>
        <dbReference type="ChEBI" id="CHEBI:57945"/>
        <dbReference type="ChEBI" id="CHEBI:71579"/>
        <dbReference type="EC" id="1.7.1.17"/>
    </reaction>
    <physiologicalReaction direction="right-to-left" evidence="5">
        <dbReference type="Rhea" id="RHEA:55874"/>
    </physiologicalReaction>
</comment>
<keyword evidence="2 6" id="KW-0288">FMN</keyword>
<dbReference type="EC" id="1.6.5.-" evidence="6"/>
<keyword evidence="1 6" id="KW-0285">Flavoprotein</keyword>
<evidence type="ECO:0000256" key="6">
    <source>
        <dbReference type="HAMAP-Rule" id="MF_01216"/>
    </source>
</evidence>
<dbReference type="InterPro" id="IPR029039">
    <property type="entry name" value="Flavoprotein-like_sf"/>
</dbReference>
<comment type="cofactor">
    <cofactor evidence="6">
        <name>FMN</name>
        <dbReference type="ChEBI" id="CHEBI:58210"/>
    </cofactor>
    <text evidence="6">Binds 1 FMN per subunit.</text>
</comment>
<dbReference type="Gene3D" id="3.40.50.360">
    <property type="match status" value="1"/>
</dbReference>
<dbReference type="Pfam" id="PF02525">
    <property type="entry name" value="Flavodoxin_2"/>
    <property type="match status" value="1"/>
</dbReference>
<dbReference type="PANTHER" id="PTHR43741:SF4">
    <property type="entry name" value="FMN-DEPENDENT NADH:QUINONE OXIDOREDUCTASE"/>
    <property type="match status" value="1"/>
</dbReference>
<proteinExistence type="inferred from homology"/>
<dbReference type="GO" id="GO:0016655">
    <property type="term" value="F:oxidoreductase activity, acting on NAD(P)H, quinone or similar compound as acceptor"/>
    <property type="evidence" value="ECO:0007669"/>
    <property type="project" value="InterPro"/>
</dbReference>
<comment type="similarity">
    <text evidence="6">Belongs to the azoreductase type 1 family.</text>
</comment>
<dbReference type="PANTHER" id="PTHR43741">
    <property type="entry name" value="FMN-DEPENDENT NADH-AZOREDUCTASE 1"/>
    <property type="match status" value="1"/>
</dbReference>
<keyword evidence="3 6" id="KW-0560">Oxidoreductase</keyword>
<evidence type="ECO:0000256" key="1">
    <source>
        <dbReference type="ARBA" id="ARBA00022630"/>
    </source>
</evidence>
<sequence>MKLLHLDSSILGTHSASRELGAAVVARWQRDVRGLEVVHRDLAANPLPHLSGASLAQADADETATAAAVMDEFLAADVIVVGAPMYNFGIPSQLKAWIDRVAVAGKTFRYTAEGPQGLAGGKKVIVAATYGGMHPADSGRNFVEPYLRQVFGFLGIDDVEFVSAEGLSVSPEQRSRAILAARAQIDAELPLAA</sequence>
<name>A0A5B7ZLC7_9GAMM</name>
<organism evidence="8 9">
    <name type="scientific">Thermomonas aquatica</name>
    <dbReference type="NCBI Taxonomy" id="2202149"/>
    <lineage>
        <taxon>Bacteria</taxon>
        <taxon>Pseudomonadati</taxon>
        <taxon>Pseudomonadota</taxon>
        <taxon>Gammaproteobacteria</taxon>
        <taxon>Lysobacterales</taxon>
        <taxon>Lysobacteraceae</taxon>
        <taxon>Thermomonas</taxon>
    </lineage>
</organism>
<comment type="function">
    <text evidence="6">Also exhibits azoreductase activity. Catalyzes the reductive cleavage of the azo bond in aromatic azo compounds to the corresponding amines.</text>
</comment>
<dbReference type="GO" id="GO:0009055">
    <property type="term" value="F:electron transfer activity"/>
    <property type="evidence" value="ECO:0007669"/>
    <property type="project" value="UniProtKB-UniRule"/>
</dbReference>
<dbReference type="AlphaFoldDB" id="A0A5B7ZLC7"/>
<evidence type="ECO:0000256" key="5">
    <source>
        <dbReference type="ARBA" id="ARBA00048542"/>
    </source>
</evidence>
<feature type="binding site" evidence="6">
    <location>
        <begin position="129"/>
        <end position="132"/>
    </location>
    <ligand>
        <name>FMN</name>
        <dbReference type="ChEBI" id="CHEBI:58210"/>
    </ligand>
</feature>
<dbReference type="RefSeq" id="WP_139714790.1">
    <property type="nucleotide sequence ID" value="NZ_CP040871.1"/>
</dbReference>
<comment type="catalytic activity">
    <reaction evidence="6">
        <text>2 a quinone + NADH + H(+) = 2 a 1,4-benzosemiquinone + NAD(+)</text>
        <dbReference type="Rhea" id="RHEA:65952"/>
        <dbReference type="ChEBI" id="CHEBI:15378"/>
        <dbReference type="ChEBI" id="CHEBI:57540"/>
        <dbReference type="ChEBI" id="CHEBI:57945"/>
        <dbReference type="ChEBI" id="CHEBI:132124"/>
        <dbReference type="ChEBI" id="CHEBI:134225"/>
    </reaction>
</comment>
<evidence type="ECO:0000313" key="8">
    <source>
        <dbReference type="EMBL" id="QDA55901.1"/>
    </source>
</evidence>
<dbReference type="HAMAP" id="MF_01216">
    <property type="entry name" value="Azoreductase_type1"/>
    <property type="match status" value="1"/>
</dbReference>
<dbReference type="InterPro" id="IPR003680">
    <property type="entry name" value="Flavodoxin_fold"/>
</dbReference>
<feature type="binding site" evidence="6">
    <location>
        <begin position="85"/>
        <end position="88"/>
    </location>
    <ligand>
        <name>FMN</name>
        <dbReference type="ChEBI" id="CHEBI:58210"/>
    </ligand>
</feature>
<gene>
    <name evidence="6" type="primary">azoR</name>
    <name evidence="8" type="ORF">FHQ07_00480</name>
</gene>
<protein>
    <recommendedName>
        <fullName evidence="6">FMN dependent NADH:quinone oxidoreductase</fullName>
        <ecNumber evidence="6">1.6.5.-</ecNumber>
    </recommendedName>
    <alternativeName>
        <fullName evidence="6">Azo-dye reductase</fullName>
    </alternativeName>
    <alternativeName>
        <fullName evidence="6">FMN-dependent NADH-azo compound oxidoreductase</fullName>
    </alternativeName>
    <alternativeName>
        <fullName evidence="6">FMN-dependent NADH-azoreductase</fullName>
        <ecNumber evidence="6">1.7.1.17</ecNumber>
    </alternativeName>
</protein>
<dbReference type="GO" id="GO:0010181">
    <property type="term" value="F:FMN binding"/>
    <property type="evidence" value="ECO:0007669"/>
    <property type="project" value="UniProtKB-UniRule"/>
</dbReference>
<dbReference type="InterPro" id="IPR050104">
    <property type="entry name" value="FMN-dep_NADH:Q_OxRdtase_AzoR1"/>
</dbReference>